<dbReference type="Gene3D" id="3.20.20.80">
    <property type="entry name" value="Glycosidases"/>
    <property type="match status" value="1"/>
</dbReference>
<dbReference type="Pfam" id="PF00232">
    <property type="entry name" value="Glyco_hydro_1"/>
    <property type="match status" value="1"/>
</dbReference>
<sequence>MKLTFPDHFWWGAATSGPQSEGRFNKQHVNVFDHWYDIAPEDFYNYVGPDTASDFYHSFREDIKLMKEVGLNTVRTSIQWSRLIDDFETASLNPDGVRFYNDVINEFIANDITPVINLHHFDLPVELYDRYGGWESKHVTDLYAKYAEQCFRLFGDRVKNWFTFNEPMVIVDGEYLYQFHYPKIVDGKKAVQVAYNLSLASAKAMAKYRGLDHNNAGKIGIILNLTPAYAASDDPADQAAAEMADLWTNKLFLDPAINGHFPEKLVTTLKQDGVLWQATPAELQLISEQTIDQLGVNYYHPFRVQRPEISPDSLMDWMPSKYFNNYEMPGRVMNVDKGWEIYPKALYDIALTVRDDYHNIPWFVSENGMGVSREERFMDANGVINDDYRIKFMHDHLTWLHKGIEAGSNCFGYHVWTPIDCWSWANAYRNRYGLISTNIHTQVKTIKRSGRWFADASKNNGFDA</sequence>
<name>A0ABW1UQ02_9LACO</name>
<evidence type="ECO:0000313" key="3">
    <source>
        <dbReference type="Proteomes" id="UP001596310"/>
    </source>
</evidence>
<dbReference type="PRINTS" id="PR00131">
    <property type="entry name" value="GLHYDRLASE1"/>
</dbReference>
<dbReference type="GO" id="GO:0016798">
    <property type="term" value="F:hydrolase activity, acting on glycosyl bonds"/>
    <property type="evidence" value="ECO:0007669"/>
    <property type="project" value="UniProtKB-KW"/>
</dbReference>
<evidence type="ECO:0000313" key="2">
    <source>
        <dbReference type="EMBL" id="MFC6316052.1"/>
    </source>
</evidence>
<keyword evidence="2" id="KW-0326">Glycosidase</keyword>
<dbReference type="InterPro" id="IPR017853">
    <property type="entry name" value="GH"/>
</dbReference>
<dbReference type="InterPro" id="IPR001360">
    <property type="entry name" value="Glyco_hydro_1"/>
</dbReference>
<dbReference type="EC" id="3.2.1.-" evidence="2"/>
<comment type="caution">
    <text evidence="2">The sequence shown here is derived from an EMBL/GenBank/DDBJ whole genome shotgun (WGS) entry which is preliminary data.</text>
</comment>
<reference evidence="3" key="1">
    <citation type="journal article" date="2019" name="Int. J. Syst. Evol. Microbiol.">
        <title>The Global Catalogue of Microorganisms (GCM) 10K type strain sequencing project: providing services to taxonomists for standard genome sequencing and annotation.</title>
        <authorList>
            <consortium name="The Broad Institute Genomics Platform"/>
            <consortium name="The Broad Institute Genome Sequencing Center for Infectious Disease"/>
            <person name="Wu L."/>
            <person name="Ma J."/>
        </authorList>
    </citation>
    <scope>NUCLEOTIDE SEQUENCE [LARGE SCALE GENOMIC DNA]</scope>
    <source>
        <strain evidence="3">CCM 8897</strain>
    </source>
</reference>
<dbReference type="RefSeq" id="WP_125597394.1">
    <property type="nucleotide sequence ID" value="NZ_JBHSSM010000024.1"/>
</dbReference>
<proteinExistence type="inferred from homology"/>
<protein>
    <submittedName>
        <fullName evidence="2">Glycoside hydrolase family 1 protein</fullName>
        <ecNumber evidence="2">3.2.1.-</ecNumber>
    </submittedName>
</protein>
<dbReference type="PANTHER" id="PTHR10353:SF139">
    <property type="entry name" value="6-PHOSPHO-BETA-GLUCOSIDASE GMUD"/>
    <property type="match status" value="1"/>
</dbReference>
<gene>
    <name evidence="2" type="ORF">ACFQHW_10805</name>
</gene>
<keyword evidence="3" id="KW-1185">Reference proteome</keyword>
<dbReference type="Proteomes" id="UP001596310">
    <property type="component" value="Unassembled WGS sequence"/>
</dbReference>
<organism evidence="2 3">
    <name type="scientific">Lapidilactobacillus achengensis</name>
    <dbReference type="NCBI Taxonomy" id="2486000"/>
    <lineage>
        <taxon>Bacteria</taxon>
        <taxon>Bacillati</taxon>
        <taxon>Bacillota</taxon>
        <taxon>Bacilli</taxon>
        <taxon>Lactobacillales</taxon>
        <taxon>Lactobacillaceae</taxon>
        <taxon>Lapidilactobacillus</taxon>
    </lineage>
</organism>
<dbReference type="SUPFAM" id="SSF51445">
    <property type="entry name" value="(Trans)glycosidases"/>
    <property type="match status" value="1"/>
</dbReference>
<comment type="similarity">
    <text evidence="1">Belongs to the glycosyl hydrolase 1 family.</text>
</comment>
<dbReference type="EMBL" id="JBHSSM010000024">
    <property type="protein sequence ID" value="MFC6316052.1"/>
    <property type="molecule type" value="Genomic_DNA"/>
</dbReference>
<dbReference type="PANTHER" id="PTHR10353">
    <property type="entry name" value="GLYCOSYL HYDROLASE"/>
    <property type="match status" value="1"/>
</dbReference>
<evidence type="ECO:0000256" key="1">
    <source>
        <dbReference type="RuleBase" id="RU003690"/>
    </source>
</evidence>
<keyword evidence="2" id="KW-0378">Hydrolase</keyword>
<accession>A0ABW1UQ02</accession>